<sequence>MAYFRWLLVLLGLSLLASIEIETVGTRLTSTSGQVHGHLKVLSSSSRRDHERRLGEVWSTGIMGKMKQWFTRFVKKIKRTRLWQYLWPTKEAEIIPPVLEQSVVKLVNDYKPGTENPIGMRPFQQMYNLLRYHKGRLADAILIETLLRHSSIDKVARVVAEAASKHSTKLEGEMLNKALIDAMLRASPPYETNKVFDILKLDVENADLFRDHLLDTWIAFKKKSDRFETDFVHELLKRFTDKFDDKHINSIFEQGSIHTRHDSLPYLQSFYWISTNRSPDAVAKILKLKTINTDKEFYKVKAWVSFVMLDPKSDTTFMPTLRSHLNSDIMKKLEAETTLFDPYARKLFQGLRDEKATNSSTRWIDAFTDVAAYILQWMP</sequence>
<keyword evidence="1" id="KW-0732">Signal</keyword>
<feature type="chain" id="PRO_5038090404" description="RxLR effector protein" evidence="1">
    <location>
        <begin position="22"/>
        <end position="379"/>
    </location>
</feature>
<dbReference type="Proteomes" id="UP000294530">
    <property type="component" value="Unassembled WGS sequence"/>
</dbReference>
<evidence type="ECO:0000256" key="1">
    <source>
        <dbReference type="SAM" id="SignalP"/>
    </source>
</evidence>
<dbReference type="AlphaFoldDB" id="A0A976FM97"/>
<evidence type="ECO:0000313" key="3">
    <source>
        <dbReference type="Proteomes" id="UP000294530"/>
    </source>
</evidence>
<dbReference type="GeneID" id="94352577"/>
<dbReference type="KEGG" id="blac:94352577"/>
<name>A0A976FM97_BRELC</name>
<accession>A0A976FM97</accession>
<feature type="signal peptide" evidence="1">
    <location>
        <begin position="1"/>
        <end position="21"/>
    </location>
</feature>
<comment type="caution">
    <text evidence="2">The sequence shown here is derived from an EMBL/GenBank/DDBJ whole genome shotgun (WGS) entry which is preliminary data.</text>
</comment>
<dbReference type="OrthoDB" id="112632at2759"/>
<reference evidence="2 3" key="1">
    <citation type="journal article" date="2021" name="Genome Biol.">
        <title>AFLAP: assembly-free linkage analysis pipeline using k-mers from genome sequencing data.</title>
        <authorList>
            <person name="Fletcher K."/>
            <person name="Zhang L."/>
            <person name="Gil J."/>
            <person name="Han R."/>
            <person name="Cavanaugh K."/>
            <person name="Michelmore R."/>
        </authorList>
    </citation>
    <scope>NUCLEOTIDE SEQUENCE [LARGE SCALE GENOMIC DNA]</scope>
    <source>
        <strain evidence="2 3">SF5</strain>
    </source>
</reference>
<organism evidence="2 3">
    <name type="scientific">Bremia lactucae</name>
    <name type="common">Lettuce downy mildew</name>
    <dbReference type="NCBI Taxonomy" id="4779"/>
    <lineage>
        <taxon>Eukaryota</taxon>
        <taxon>Sar</taxon>
        <taxon>Stramenopiles</taxon>
        <taxon>Oomycota</taxon>
        <taxon>Peronosporomycetes</taxon>
        <taxon>Peronosporales</taxon>
        <taxon>Peronosporaceae</taxon>
        <taxon>Bremia</taxon>
    </lineage>
</organism>
<protein>
    <recommendedName>
        <fullName evidence="4">RxLR effector protein</fullName>
    </recommendedName>
</protein>
<keyword evidence="3" id="KW-1185">Reference proteome</keyword>
<proteinExistence type="predicted"/>
<evidence type="ECO:0000313" key="2">
    <source>
        <dbReference type="EMBL" id="TDH69308.1"/>
    </source>
</evidence>
<dbReference type="RefSeq" id="XP_067818807.1">
    <property type="nucleotide sequence ID" value="XM_067966906.1"/>
</dbReference>
<evidence type="ECO:0008006" key="4">
    <source>
        <dbReference type="Google" id="ProtNLM"/>
    </source>
</evidence>
<gene>
    <name evidence="2" type="ORF">CCR75_008859</name>
</gene>
<dbReference type="EMBL" id="SHOA02000002">
    <property type="protein sequence ID" value="TDH69308.1"/>
    <property type="molecule type" value="Genomic_DNA"/>
</dbReference>